<dbReference type="Pfam" id="PF00293">
    <property type="entry name" value="NUDIX"/>
    <property type="match status" value="1"/>
</dbReference>
<dbReference type="PROSITE" id="PS51462">
    <property type="entry name" value="NUDIX"/>
    <property type="match status" value="1"/>
</dbReference>
<dbReference type="PANTHER" id="PTHR43736:SF5">
    <property type="entry name" value="NUDIX HYDROLASE DOMAIN-CONTAINING PROTEIN"/>
    <property type="match status" value="1"/>
</dbReference>
<dbReference type="eggNOG" id="COG1051">
    <property type="taxonomic scope" value="Bacteria"/>
</dbReference>
<dbReference type="InterPro" id="IPR020084">
    <property type="entry name" value="NUDIX_hydrolase_CS"/>
</dbReference>
<keyword evidence="5" id="KW-1185">Reference proteome</keyword>
<proteinExistence type="inferred from homology"/>
<dbReference type="HOGENOM" id="CLU_037162_20_3_10"/>
<dbReference type="KEGG" id="cat:CA2559_03600"/>
<evidence type="ECO:0000256" key="2">
    <source>
        <dbReference type="RuleBase" id="RU003476"/>
    </source>
</evidence>
<dbReference type="Gene3D" id="3.90.79.10">
    <property type="entry name" value="Nucleoside Triphosphate Pyrophosphohydrolase"/>
    <property type="match status" value="1"/>
</dbReference>
<protein>
    <submittedName>
        <fullName evidence="4">Probable 8-oxo-dGTPase, MutT-like protein, NUDIX hydrolase family protein</fullName>
    </submittedName>
</protein>
<dbReference type="PROSITE" id="PS00893">
    <property type="entry name" value="NUDIX_BOX"/>
    <property type="match status" value="1"/>
</dbReference>
<dbReference type="InterPro" id="IPR015797">
    <property type="entry name" value="NUDIX_hydrolase-like_dom_sf"/>
</dbReference>
<dbReference type="PANTHER" id="PTHR43736">
    <property type="entry name" value="ADP-RIBOSE PYROPHOSPHATASE"/>
    <property type="match status" value="1"/>
</dbReference>
<dbReference type="AlphaFoldDB" id="A3U6E2"/>
<dbReference type="GeneID" id="89452511"/>
<gene>
    <name evidence="4" type="ordered locus">CA2559_03600</name>
</gene>
<dbReference type="CDD" id="cd18873">
    <property type="entry name" value="NUDIX_NadM_like"/>
    <property type="match status" value="1"/>
</dbReference>
<evidence type="ECO:0000313" key="5">
    <source>
        <dbReference type="Proteomes" id="UP000002297"/>
    </source>
</evidence>
<evidence type="ECO:0000256" key="1">
    <source>
        <dbReference type="ARBA" id="ARBA00022801"/>
    </source>
</evidence>
<dbReference type="InterPro" id="IPR020476">
    <property type="entry name" value="Nudix_hydrolase"/>
</dbReference>
<comment type="similarity">
    <text evidence="2">Belongs to the Nudix hydrolase family.</text>
</comment>
<accession>A3U6E2</accession>
<feature type="domain" description="Nudix hydrolase" evidence="3">
    <location>
        <begin position="5"/>
        <end position="137"/>
    </location>
</feature>
<dbReference type="SUPFAM" id="SSF55811">
    <property type="entry name" value="Nudix"/>
    <property type="match status" value="1"/>
</dbReference>
<dbReference type="STRING" id="216432.CA2559_03600"/>
<dbReference type="RefSeq" id="WP_013186485.1">
    <property type="nucleotide sequence ID" value="NC_014230.1"/>
</dbReference>
<sequence>MPKQEISITTDAVIFSTLSNTDYVLLIQRKNDPFKDEWALPGGFLETDETFETGAKRELKEETGLDVKALKQIGVFGAIGRDPRGRTISIAFVGTISSTPKVEAADDAKNAKWWPLNNLPNLAFDHSEIIAKALKAL</sequence>
<dbReference type="EMBL" id="CP002046">
    <property type="protein sequence ID" value="EAP87809.1"/>
    <property type="molecule type" value="Genomic_DNA"/>
</dbReference>
<dbReference type="GO" id="GO:0016787">
    <property type="term" value="F:hydrolase activity"/>
    <property type="evidence" value="ECO:0007669"/>
    <property type="project" value="UniProtKB-KW"/>
</dbReference>
<reference evidence="4 5" key="1">
    <citation type="journal article" date="2010" name="J. Bacteriol.">
        <title>The complete genome sequence of Croceibacter atlanticus HTCC2559T.</title>
        <authorList>
            <person name="Oh H.M."/>
            <person name="Kang I."/>
            <person name="Ferriera S."/>
            <person name="Giovannoni S.J."/>
            <person name="Cho J.C."/>
        </authorList>
    </citation>
    <scope>NUCLEOTIDE SEQUENCE [LARGE SCALE GENOMIC DNA]</scope>
    <source>
        <strain evidence="5">ATCC BAA-628 / HTCC2559 / KCTC 12090</strain>
    </source>
</reference>
<keyword evidence="1 2" id="KW-0378">Hydrolase</keyword>
<name>A3U6E2_CROAH</name>
<organism evidence="4 5">
    <name type="scientific">Croceibacter atlanticus (strain ATCC BAA-628 / JCM 21780 / CIP 108009 / IAM 15332 / KCTC 12090 / HTCC2559)</name>
    <dbReference type="NCBI Taxonomy" id="216432"/>
    <lineage>
        <taxon>Bacteria</taxon>
        <taxon>Pseudomonadati</taxon>
        <taxon>Bacteroidota</taxon>
        <taxon>Flavobacteriia</taxon>
        <taxon>Flavobacteriales</taxon>
        <taxon>Flavobacteriaceae</taxon>
        <taxon>Croceibacter</taxon>
    </lineage>
</organism>
<dbReference type="Proteomes" id="UP000002297">
    <property type="component" value="Chromosome"/>
</dbReference>
<dbReference type="PRINTS" id="PR00502">
    <property type="entry name" value="NUDIXFAMILY"/>
</dbReference>
<evidence type="ECO:0000313" key="4">
    <source>
        <dbReference type="EMBL" id="EAP87809.1"/>
    </source>
</evidence>
<dbReference type="InterPro" id="IPR000086">
    <property type="entry name" value="NUDIX_hydrolase_dom"/>
</dbReference>
<evidence type="ECO:0000259" key="3">
    <source>
        <dbReference type="PROSITE" id="PS51462"/>
    </source>
</evidence>
<dbReference type="OrthoDB" id="9786141at2"/>